<dbReference type="InterPro" id="IPR003313">
    <property type="entry name" value="AraC-bd"/>
</dbReference>
<dbReference type="EMBL" id="AYZM01000061">
    <property type="protein sequence ID" value="KRN25771.1"/>
    <property type="molecule type" value="Genomic_DNA"/>
</dbReference>
<dbReference type="PROSITE" id="PS00041">
    <property type="entry name" value="HTH_ARAC_FAMILY_1"/>
    <property type="match status" value="1"/>
</dbReference>
<sequence>MDFMKDAKRLPVLDWNLTFFGAHEQLVGADWIVPMEKHYAFECIYVLAGQEFIKIYGNVYTLKAGDFFLVPPEFLHQVWAGESLKYFCFHFDIDDPALKVQLIKGLNYDYEKDSDLSKQLKPHFDKLDSLVADESFDFDTKMVIQIELSKILRIFFQATKRSQHSNATTSTEYARLMADYLKEQLTTQVLNYVKNGYIPDDRMVEVSSAIAKIGFSNGYGFRIFKETYGISPRDYLSKLKINEAKKLLGKPQYSINDIGSALGYRNLANFSRQFKRWTDISPSQFRKQGQENSR</sequence>
<dbReference type="OrthoDB" id="1975977at2"/>
<keyword evidence="6" id="KW-1185">Reference proteome</keyword>
<dbReference type="InterPro" id="IPR009057">
    <property type="entry name" value="Homeodomain-like_sf"/>
</dbReference>
<dbReference type="Gene3D" id="2.60.120.10">
    <property type="entry name" value="Jelly Rolls"/>
    <property type="match status" value="1"/>
</dbReference>
<keyword evidence="2" id="KW-0238">DNA-binding</keyword>
<evidence type="ECO:0000259" key="4">
    <source>
        <dbReference type="PROSITE" id="PS01124"/>
    </source>
</evidence>
<dbReference type="GO" id="GO:0043565">
    <property type="term" value="F:sequence-specific DNA binding"/>
    <property type="evidence" value="ECO:0007669"/>
    <property type="project" value="InterPro"/>
</dbReference>
<keyword evidence="1" id="KW-0805">Transcription regulation</keyword>
<accession>A0A0R2FEH4</accession>
<dbReference type="Pfam" id="PF12833">
    <property type="entry name" value="HTH_18"/>
    <property type="match status" value="1"/>
</dbReference>
<proteinExistence type="predicted"/>
<dbReference type="Proteomes" id="UP000051442">
    <property type="component" value="Unassembled WGS sequence"/>
</dbReference>
<comment type="caution">
    <text evidence="5">The sequence shown here is derived from an EMBL/GenBank/DDBJ whole genome shotgun (WGS) entry which is preliminary data.</text>
</comment>
<dbReference type="RefSeq" id="WP_054735889.1">
    <property type="nucleotide sequence ID" value="NZ_AYZM01000061.1"/>
</dbReference>
<dbReference type="PATRIC" id="fig|1423804.4.peg.193"/>
<evidence type="ECO:0000256" key="1">
    <source>
        <dbReference type="ARBA" id="ARBA00023015"/>
    </source>
</evidence>
<evidence type="ECO:0000313" key="6">
    <source>
        <dbReference type="Proteomes" id="UP000051442"/>
    </source>
</evidence>
<dbReference type="SUPFAM" id="SSF46689">
    <property type="entry name" value="Homeodomain-like"/>
    <property type="match status" value="1"/>
</dbReference>
<protein>
    <submittedName>
        <fullName evidence="5">AraC family transcriptional regulator</fullName>
    </submittedName>
</protein>
<dbReference type="Gene3D" id="1.10.10.60">
    <property type="entry name" value="Homeodomain-like"/>
    <property type="match status" value="2"/>
</dbReference>
<dbReference type="PROSITE" id="PS01124">
    <property type="entry name" value="HTH_ARAC_FAMILY_2"/>
    <property type="match status" value="1"/>
</dbReference>
<evidence type="ECO:0000256" key="3">
    <source>
        <dbReference type="ARBA" id="ARBA00023163"/>
    </source>
</evidence>
<dbReference type="AlphaFoldDB" id="A0A0R2FEH4"/>
<dbReference type="InterPro" id="IPR014710">
    <property type="entry name" value="RmlC-like_jellyroll"/>
</dbReference>
<dbReference type="STRING" id="1423804.FD14_GL000178"/>
<keyword evidence="3" id="KW-0804">Transcription</keyword>
<organism evidence="5 6">
    <name type="scientific">Secundilactobacillus similis DSM 23365 = JCM 2765</name>
    <dbReference type="NCBI Taxonomy" id="1423804"/>
    <lineage>
        <taxon>Bacteria</taxon>
        <taxon>Bacillati</taxon>
        <taxon>Bacillota</taxon>
        <taxon>Bacilli</taxon>
        <taxon>Lactobacillales</taxon>
        <taxon>Lactobacillaceae</taxon>
        <taxon>Secundilactobacillus</taxon>
    </lineage>
</organism>
<name>A0A0R2FEH4_9LACO</name>
<dbReference type="SUPFAM" id="SSF51215">
    <property type="entry name" value="Regulatory protein AraC"/>
    <property type="match status" value="1"/>
</dbReference>
<dbReference type="SMART" id="SM00342">
    <property type="entry name" value="HTH_ARAC"/>
    <property type="match status" value="1"/>
</dbReference>
<dbReference type="PANTHER" id="PTHR43280:SF28">
    <property type="entry name" value="HTH-TYPE TRANSCRIPTIONAL ACTIVATOR RHAS"/>
    <property type="match status" value="1"/>
</dbReference>
<dbReference type="Pfam" id="PF02311">
    <property type="entry name" value="AraC_binding"/>
    <property type="match status" value="1"/>
</dbReference>
<reference evidence="5 6" key="1">
    <citation type="journal article" date="2015" name="Genome Announc.">
        <title>Expanding the biotechnology potential of lactobacilli through comparative genomics of 213 strains and associated genera.</title>
        <authorList>
            <person name="Sun Z."/>
            <person name="Harris H.M."/>
            <person name="McCann A."/>
            <person name="Guo C."/>
            <person name="Argimon S."/>
            <person name="Zhang W."/>
            <person name="Yang X."/>
            <person name="Jeffery I.B."/>
            <person name="Cooney J.C."/>
            <person name="Kagawa T.F."/>
            <person name="Liu W."/>
            <person name="Song Y."/>
            <person name="Salvetti E."/>
            <person name="Wrobel A."/>
            <person name="Rasinkangas P."/>
            <person name="Parkhill J."/>
            <person name="Rea M.C."/>
            <person name="O'Sullivan O."/>
            <person name="Ritari J."/>
            <person name="Douillard F.P."/>
            <person name="Paul Ross R."/>
            <person name="Yang R."/>
            <person name="Briner A.E."/>
            <person name="Felis G.E."/>
            <person name="de Vos W.M."/>
            <person name="Barrangou R."/>
            <person name="Klaenhammer T.R."/>
            <person name="Caufield P.W."/>
            <person name="Cui Y."/>
            <person name="Zhang H."/>
            <person name="O'Toole P.W."/>
        </authorList>
    </citation>
    <scope>NUCLEOTIDE SEQUENCE [LARGE SCALE GENOMIC DNA]</scope>
    <source>
        <strain evidence="5 6">DSM 23365</strain>
    </source>
</reference>
<dbReference type="InterPro" id="IPR018062">
    <property type="entry name" value="HTH_AraC-typ_CS"/>
</dbReference>
<dbReference type="GO" id="GO:0003700">
    <property type="term" value="F:DNA-binding transcription factor activity"/>
    <property type="evidence" value="ECO:0007669"/>
    <property type="project" value="InterPro"/>
</dbReference>
<gene>
    <name evidence="5" type="ORF">FD14_GL000178</name>
</gene>
<dbReference type="PANTHER" id="PTHR43280">
    <property type="entry name" value="ARAC-FAMILY TRANSCRIPTIONAL REGULATOR"/>
    <property type="match status" value="1"/>
</dbReference>
<dbReference type="InterPro" id="IPR037923">
    <property type="entry name" value="HTH-like"/>
</dbReference>
<feature type="domain" description="HTH araC/xylS-type" evidence="4">
    <location>
        <begin position="187"/>
        <end position="288"/>
    </location>
</feature>
<evidence type="ECO:0000313" key="5">
    <source>
        <dbReference type="EMBL" id="KRN25771.1"/>
    </source>
</evidence>
<evidence type="ECO:0000256" key="2">
    <source>
        <dbReference type="ARBA" id="ARBA00023125"/>
    </source>
</evidence>
<dbReference type="InterPro" id="IPR018060">
    <property type="entry name" value="HTH_AraC"/>
</dbReference>